<reference evidence="3 4" key="1">
    <citation type="journal article" date="2014" name="Genome Biol. Evol.">
        <title>The secreted proteins of Achlya hypogyna and Thraustotheca clavata identify the ancestral oomycete secretome and reveal gene acquisitions by horizontal gene transfer.</title>
        <authorList>
            <person name="Misner I."/>
            <person name="Blouin N."/>
            <person name="Leonard G."/>
            <person name="Richards T.A."/>
            <person name="Lane C.E."/>
        </authorList>
    </citation>
    <scope>NUCLEOTIDE SEQUENCE [LARGE SCALE GENOMIC DNA]</scope>
    <source>
        <strain evidence="3 4">ATCC 34112</strain>
    </source>
</reference>
<keyword evidence="1" id="KW-0812">Transmembrane</keyword>
<evidence type="ECO:0000313" key="3">
    <source>
        <dbReference type="EMBL" id="OQR81324.1"/>
    </source>
</evidence>
<accession>A0A1V9Y6J5</accession>
<evidence type="ECO:0000313" key="4">
    <source>
        <dbReference type="Proteomes" id="UP000243217"/>
    </source>
</evidence>
<dbReference type="Gene3D" id="1.10.472.80">
    <property type="entry name" value="Ypt/Rab-GAP domain of gyp1p, domain 3"/>
    <property type="match status" value="1"/>
</dbReference>
<dbReference type="Proteomes" id="UP000243217">
    <property type="component" value="Unassembled WGS sequence"/>
</dbReference>
<evidence type="ECO:0000256" key="1">
    <source>
        <dbReference type="SAM" id="Phobius"/>
    </source>
</evidence>
<keyword evidence="1" id="KW-1133">Transmembrane helix</keyword>
<dbReference type="STRING" id="74557.A0A1V9Y6J5"/>
<dbReference type="Pfam" id="PF23440">
    <property type="entry name" value="BROMI_C"/>
    <property type="match status" value="1"/>
</dbReference>
<comment type="caution">
    <text evidence="3">The sequence shown here is derived from an EMBL/GenBank/DDBJ whole genome shotgun (WGS) entry which is preliminary data.</text>
</comment>
<keyword evidence="1" id="KW-0472">Membrane</keyword>
<proteinExistence type="predicted"/>
<keyword evidence="4" id="KW-1185">Reference proteome</keyword>
<feature type="transmembrane region" description="Helical" evidence="1">
    <location>
        <begin position="633"/>
        <end position="655"/>
    </location>
</feature>
<dbReference type="AlphaFoldDB" id="A0A1V9Y6J5"/>
<name>A0A1V9Y6J5_9STRA</name>
<protein>
    <recommendedName>
        <fullName evidence="2">BROMI C-terminal Rab TBC-like domain-containing protein</fullName>
    </recommendedName>
</protein>
<sequence length="706" mass="81185">MCIAQVWRSDAGCCALGTSPLDTMHSAMDSKLSTLIYSRRSIKLYKTLTYILLKIRTLEHERPKDITSVAFPYSLAMVDNHDFIENALRYLKFTLVSKDHPRIIAMVDHLSNALVKAMLELSPENSICSTVLSLAQNSPALHTLIAQACSSNLIWLDLFTKASWLTTIRKLCPEWTSLERNKALFYLAQSTQGLVLCYEILLLYPLNLFELLQNPEYGMSATLQLLNIPAYASMLFQNPELKTIYMAKQKELAEHFYGLEAIYSLCEEAPYELRDAVDMVDKIELVMWTPFIAIQQDKISPWLNDLNDQHDVSLNLTLTIMQAWTTSSHFGSFYLSELSYQPWKCDCPINPCCIDPIACKMHRIQQSLLFVGGITEVPRPTTFELSSLCIQKPMGRPSTAMLGEFEAQFHHLLSEIDHSTSYLDFKRIGDHFWHLITEIDASPPPSAKLTIWMGDFFYNLLVCGKSKLDIPYPTTISIPEPVSIDQESKWPKFINTWLKNYNHQLGLESLPCSSLLPVVLKTLGEEACDPLVWSILLMLSQRHDQKQVSECLLRLRHSSFALFLWPQLILSHQLFHGCPAPMYVTASIVEWILNQKCPKIMIALRRLQCPLLTMLLRWELNCFWSYMDWPNVMIYLDLVGIYGIDYIPLLLAALVKHMRPVIFQATKSKDVLDAQIPVLKWSTYQTWLSHLHNQYHDMIKERMRSL</sequence>
<evidence type="ECO:0000259" key="2">
    <source>
        <dbReference type="Pfam" id="PF23440"/>
    </source>
</evidence>
<organism evidence="3 4">
    <name type="scientific">Thraustotheca clavata</name>
    <dbReference type="NCBI Taxonomy" id="74557"/>
    <lineage>
        <taxon>Eukaryota</taxon>
        <taxon>Sar</taxon>
        <taxon>Stramenopiles</taxon>
        <taxon>Oomycota</taxon>
        <taxon>Saprolegniomycetes</taxon>
        <taxon>Saprolegniales</taxon>
        <taxon>Achlyaceae</taxon>
        <taxon>Thraustotheca</taxon>
    </lineage>
</organism>
<dbReference type="InterPro" id="IPR055392">
    <property type="entry name" value="BROMI_C"/>
</dbReference>
<dbReference type="OrthoDB" id="1668230at2759"/>
<dbReference type="EMBL" id="JNBS01005035">
    <property type="protein sequence ID" value="OQR81324.1"/>
    <property type="molecule type" value="Genomic_DNA"/>
</dbReference>
<feature type="domain" description="BROMI C-terminal Rab TBC-like" evidence="2">
    <location>
        <begin position="525"/>
        <end position="705"/>
    </location>
</feature>
<gene>
    <name evidence="3" type="ORF">THRCLA_11827</name>
</gene>